<evidence type="ECO:0000313" key="3">
    <source>
        <dbReference type="Proteomes" id="UP001602013"/>
    </source>
</evidence>
<dbReference type="Proteomes" id="UP001602013">
    <property type="component" value="Unassembled WGS sequence"/>
</dbReference>
<proteinExistence type="predicted"/>
<sequence>MRAYLGNRVGILVVGLALLVGGVAVLLAAGERPGDPVLDLSFFTENAWARPFGVLVPLVIGIVATRWLLVALGWGRIGTRTGSGIAMLGVALKGVQGIGKLYVRLVGDSRMRISIDLLPEADPAEVIGRLNAEAVSRVRGLVGRGDLPTLVRLHIRRR</sequence>
<comment type="caution">
    <text evidence="2">The sequence shown here is derived from an EMBL/GenBank/DDBJ whole genome shotgun (WGS) entry which is preliminary data.</text>
</comment>
<evidence type="ECO:0000313" key="2">
    <source>
        <dbReference type="EMBL" id="MFF3666850.1"/>
    </source>
</evidence>
<dbReference type="EMBL" id="JBIASD010000008">
    <property type="protein sequence ID" value="MFF3666850.1"/>
    <property type="molecule type" value="Genomic_DNA"/>
</dbReference>
<keyword evidence="1" id="KW-0472">Membrane</keyword>
<organism evidence="2 3">
    <name type="scientific">Microtetraspora malaysiensis</name>
    <dbReference type="NCBI Taxonomy" id="161358"/>
    <lineage>
        <taxon>Bacteria</taxon>
        <taxon>Bacillati</taxon>
        <taxon>Actinomycetota</taxon>
        <taxon>Actinomycetes</taxon>
        <taxon>Streptosporangiales</taxon>
        <taxon>Streptosporangiaceae</taxon>
        <taxon>Microtetraspora</taxon>
    </lineage>
</organism>
<evidence type="ECO:0008006" key="4">
    <source>
        <dbReference type="Google" id="ProtNLM"/>
    </source>
</evidence>
<gene>
    <name evidence="2" type="ORF">ACFYXI_14730</name>
</gene>
<keyword evidence="1" id="KW-0812">Transmembrane</keyword>
<keyword evidence="3" id="KW-1185">Reference proteome</keyword>
<protein>
    <recommendedName>
        <fullName evidence="4">Alkaline shock response membrane anchor protein AmaP</fullName>
    </recommendedName>
</protein>
<name>A0ABW6SPF6_9ACTN</name>
<feature type="transmembrane region" description="Helical" evidence="1">
    <location>
        <begin position="52"/>
        <end position="74"/>
    </location>
</feature>
<dbReference type="RefSeq" id="WP_387411555.1">
    <property type="nucleotide sequence ID" value="NZ_CP191998.1"/>
</dbReference>
<accession>A0ABW6SPF6</accession>
<evidence type="ECO:0000256" key="1">
    <source>
        <dbReference type="SAM" id="Phobius"/>
    </source>
</evidence>
<reference evidence="2 3" key="1">
    <citation type="submission" date="2024-10" db="EMBL/GenBank/DDBJ databases">
        <title>The Natural Products Discovery Center: Release of the First 8490 Sequenced Strains for Exploring Actinobacteria Biosynthetic Diversity.</title>
        <authorList>
            <person name="Kalkreuter E."/>
            <person name="Kautsar S.A."/>
            <person name="Yang D."/>
            <person name="Bader C.D."/>
            <person name="Teijaro C.N."/>
            <person name="Fluegel L."/>
            <person name="Davis C.M."/>
            <person name="Simpson J.R."/>
            <person name="Lauterbach L."/>
            <person name="Steele A.D."/>
            <person name="Gui C."/>
            <person name="Meng S."/>
            <person name="Li G."/>
            <person name="Viehrig K."/>
            <person name="Ye F."/>
            <person name="Su P."/>
            <person name="Kiefer A.F."/>
            <person name="Nichols A."/>
            <person name="Cepeda A.J."/>
            <person name="Yan W."/>
            <person name="Fan B."/>
            <person name="Jiang Y."/>
            <person name="Adhikari A."/>
            <person name="Zheng C.-J."/>
            <person name="Schuster L."/>
            <person name="Cowan T.M."/>
            <person name="Smanski M.J."/>
            <person name="Chevrette M.G."/>
            <person name="De Carvalho L.P.S."/>
            <person name="Shen B."/>
        </authorList>
    </citation>
    <scope>NUCLEOTIDE SEQUENCE [LARGE SCALE GENOMIC DNA]</scope>
    <source>
        <strain evidence="2 3">NPDC002173</strain>
    </source>
</reference>
<keyword evidence="1" id="KW-1133">Transmembrane helix</keyword>